<sequence>MYELRSYQSDLIQRITKSMQKGHHHIIVQSPPRTGKTVVMAEIAKRTTAKNNRVMFIIHRKEVLDQAKATFKAQGVKPNLATMGLVQTLCRRANKLPEPQLILIDEGHHALAKSYQKILNKFKNAYVLFFTATPRRTGQKQLDQIADDIIVGKSIKELTNDGFLAPFRYFQPPNDFNSKLLKRSSTGDYTNKSMDEAMSTKIFGHVVKQYQRIAKGMQAVVYTYSIESAKRVAQEFNDAGISAKEVDGKTPTVERDAIVADFKNQRLKILVNVNLFTEGVDLPNVDCVIMARPTTSLALYLQFSMRCLNPRPGKTAIIIDHANNVQKFGYPDDDRDWKQAVVSGTKSVSKINTEPGMAIITCDYCFAVVKASEVKEGKCPLCGQPIKVHEAKQVKDVDLVEAKNRKKLIAEIVKSDLLKKVANMKVNELTSPAELNAYAKLHGYKQGWVYFQLKKRGMIKK</sequence>
<dbReference type="GO" id="GO:0005829">
    <property type="term" value="C:cytosol"/>
    <property type="evidence" value="ECO:0007669"/>
    <property type="project" value="TreeGrafter"/>
</dbReference>
<dbReference type="Pfam" id="PF04851">
    <property type="entry name" value="ResIII"/>
    <property type="match status" value="2"/>
</dbReference>
<dbReference type="Proteomes" id="UP000033531">
    <property type="component" value="Unassembled WGS sequence"/>
</dbReference>
<keyword evidence="3" id="KW-0067">ATP-binding</keyword>
<evidence type="ECO:0000313" key="3">
    <source>
        <dbReference type="EMBL" id="KJY56697.1"/>
    </source>
</evidence>
<protein>
    <submittedName>
        <fullName evidence="3">Phage DNA/RNA helicase</fullName>
    </submittedName>
</protein>
<dbReference type="GO" id="GO:0003677">
    <property type="term" value="F:DNA binding"/>
    <property type="evidence" value="ECO:0007669"/>
    <property type="project" value="InterPro"/>
</dbReference>
<dbReference type="PANTHER" id="PTHR47396">
    <property type="entry name" value="TYPE I RESTRICTION ENZYME ECOKI R PROTEIN"/>
    <property type="match status" value="1"/>
</dbReference>
<dbReference type="Pfam" id="PF00271">
    <property type="entry name" value="Helicase_C"/>
    <property type="match status" value="1"/>
</dbReference>
<dbReference type="InterPro" id="IPR006935">
    <property type="entry name" value="Helicase/UvrB_N"/>
</dbReference>
<gene>
    <name evidence="3" type="ORF">JF74_10480</name>
</gene>
<proteinExistence type="predicted"/>
<dbReference type="EMBL" id="JXLI01000010">
    <property type="protein sequence ID" value="KJY56697.1"/>
    <property type="molecule type" value="Genomic_DNA"/>
</dbReference>
<reference evidence="3 4" key="1">
    <citation type="submission" date="2015-01" db="EMBL/GenBank/DDBJ databases">
        <title>Comparative genomics of the lactic acid bacteria isolated from the honey bee gut.</title>
        <authorList>
            <person name="Ellegaard K.M."/>
            <person name="Tamarit D."/>
            <person name="Javelind E."/>
            <person name="Olofsson T."/>
            <person name="Andersson S.G."/>
            <person name="Vasquez A."/>
        </authorList>
    </citation>
    <scope>NUCLEOTIDE SEQUENCE [LARGE SCALE GENOMIC DNA]</scope>
    <source>
        <strain evidence="3 4">Hma8</strain>
    </source>
</reference>
<dbReference type="InterPro" id="IPR027417">
    <property type="entry name" value="P-loop_NTPase"/>
</dbReference>
<dbReference type="SUPFAM" id="SSF52540">
    <property type="entry name" value="P-loop containing nucleoside triphosphate hydrolases"/>
    <property type="match status" value="1"/>
</dbReference>
<dbReference type="GO" id="GO:0005524">
    <property type="term" value="F:ATP binding"/>
    <property type="evidence" value="ECO:0007669"/>
    <property type="project" value="InterPro"/>
</dbReference>
<dbReference type="Gene3D" id="3.40.50.300">
    <property type="entry name" value="P-loop containing nucleotide triphosphate hydrolases"/>
    <property type="match status" value="2"/>
</dbReference>
<keyword evidence="3" id="KW-0347">Helicase</keyword>
<dbReference type="InterPro" id="IPR014001">
    <property type="entry name" value="Helicase_ATP-bd"/>
</dbReference>
<name>A0A0F4LCX4_9LACO</name>
<dbReference type="OrthoDB" id="9758243at2"/>
<dbReference type="RefSeq" id="WP_046324965.1">
    <property type="nucleotide sequence ID" value="NZ_JBHTMT010000001.1"/>
</dbReference>
<evidence type="ECO:0000313" key="4">
    <source>
        <dbReference type="Proteomes" id="UP000033531"/>
    </source>
</evidence>
<dbReference type="AlphaFoldDB" id="A0A0F4LCX4"/>
<organism evidence="3 4">
    <name type="scientific">Lactobacillus melliventris</name>
    <dbReference type="NCBI Taxonomy" id="1218507"/>
    <lineage>
        <taxon>Bacteria</taxon>
        <taxon>Bacillati</taxon>
        <taxon>Bacillota</taxon>
        <taxon>Bacilli</taxon>
        <taxon>Lactobacillales</taxon>
        <taxon>Lactobacillaceae</taxon>
        <taxon>Lactobacillus</taxon>
    </lineage>
</organism>
<evidence type="ECO:0000259" key="1">
    <source>
        <dbReference type="PROSITE" id="PS51192"/>
    </source>
</evidence>
<dbReference type="SMART" id="SM00490">
    <property type="entry name" value="HELICc"/>
    <property type="match status" value="1"/>
</dbReference>
<accession>A0A0F4LCX4</accession>
<dbReference type="STRING" id="1218507.JF74_10480"/>
<dbReference type="PROSITE" id="PS51192">
    <property type="entry name" value="HELICASE_ATP_BIND_1"/>
    <property type="match status" value="1"/>
</dbReference>
<dbReference type="PROSITE" id="PS51194">
    <property type="entry name" value="HELICASE_CTER"/>
    <property type="match status" value="1"/>
</dbReference>
<dbReference type="HOGENOM" id="CLU_014765_3_2_9"/>
<dbReference type="GO" id="GO:0016787">
    <property type="term" value="F:hydrolase activity"/>
    <property type="evidence" value="ECO:0007669"/>
    <property type="project" value="InterPro"/>
</dbReference>
<dbReference type="PANTHER" id="PTHR47396:SF1">
    <property type="entry name" value="ATP-DEPENDENT HELICASE IRC3-RELATED"/>
    <property type="match status" value="1"/>
</dbReference>
<keyword evidence="3" id="KW-0378">Hydrolase</keyword>
<dbReference type="InterPro" id="IPR001650">
    <property type="entry name" value="Helicase_C-like"/>
</dbReference>
<dbReference type="InterPro" id="IPR050742">
    <property type="entry name" value="Helicase_Restrict-Modif_Enz"/>
</dbReference>
<evidence type="ECO:0000259" key="2">
    <source>
        <dbReference type="PROSITE" id="PS51194"/>
    </source>
</evidence>
<feature type="domain" description="Helicase ATP-binding" evidence="1">
    <location>
        <begin position="17"/>
        <end position="152"/>
    </location>
</feature>
<dbReference type="GO" id="GO:0004386">
    <property type="term" value="F:helicase activity"/>
    <property type="evidence" value="ECO:0007669"/>
    <property type="project" value="UniProtKB-KW"/>
</dbReference>
<keyword evidence="3" id="KW-0547">Nucleotide-binding</keyword>
<dbReference type="PATRIC" id="fig|1218507.3.peg.1220"/>
<dbReference type="SMART" id="SM00487">
    <property type="entry name" value="DEXDc"/>
    <property type="match status" value="1"/>
</dbReference>
<feature type="domain" description="Helicase C-terminal" evidence="2">
    <location>
        <begin position="205"/>
        <end position="349"/>
    </location>
</feature>
<comment type="caution">
    <text evidence="3">The sequence shown here is derived from an EMBL/GenBank/DDBJ whole genome shotgun (WGS) entry which is preliminary data.</text>
</comment>